<keyword evidence="1" id="KW-1185">Reference proteome</keyword>
<sequence>MEHLIRTGSDHAPLLMICGANTTHLVKPFRFLNFWIKHETFKDVVFQNWVANFIRDPLWIFKQKFRMVKIALSKWSKLAYGDILKQLAIKEDIVKIKEILFEEEPTIDNKIILQKAQAELKRYLNIEEQYWKQKAGMTWFAEGDRNTRFFHNHVNGKRRKLKLNRIHNGDGVWIETQDLLDKEAVDFFQNKFSHEGDPTSFDLLSNVPSMIISRVMHDRLEKIFPPLISSNQSGFVKGRTIFENMLLTQEIVTDIRLRGKPANVVIKLDMAKAYDRVS</sequence>
<dbReference type="Proteomes" id="UP000790787">
    <property type="component" value="Chromosome 24"/>
</dbReference>
<name>A0AC58U272_TOBAC</name>
<organism evidence="1 2">
    <name type="scientific">Nicotiana tabacum</name>
    <name type="common">Common tobacco</name>
    <dbReference type="NCBI Taxonomy" id="4097"/>
    <lineage>
        <taxon>Eukaryota</taxon>
        <taxon>Viridiplantae</taxon>
        <taxon>Streptophyta</taxon>
        <taxon>Embryophyta</taxon>
        <taxon>Tracheophyta</taxon>
        <taxon>Spermatophyta</taxon>
        <taxon>Magnoliopsida</taxon>
        <taxon>eudicotyledons</taxon>
        <taxon>Gunneridae</taxon>
        <taxon>Pentapetalae</taxon>
        <taxon>asterids</taxon>
        <taxon>lamiids</taxon>
        <taxon>Solanales</taxon>
        <taxon>Solanaceae</taxon>
        <taxon>Nicotianoideae</taxon>
        <taxon>Nicotianeae</taxon>
        <taxon>Nicotiana</taxon>
    </lineage>
</organism>
<accession>A0AC58U272</accession>
<evidence type="ECO:0000313" key="1">
    <source>
        <dbReference type="Proteomes" id="UP000790787"/>
    </source>
</evidence>
<reference evidence="2" key="2">
    <citation type="submission" date="2025-08" db="UniProtKB">
        <authorList>
            <consortium name="RefSeq"/>
        </authorList>
    </citation>
    <scope>IDENTIFICATION</scope>
    <source>
        <tissue evidence="2">Leaf</tissue>
    </source>
</reference>
<reference evidence="1" key="1">
    <citation type="journal article" date="2014" name="Nat. Commun.">
        <title>The tobacco genome sequence and its comparison with those of tomato and potato.</title>
        <authorList>
            <person name="Sierro N."/>
            <person name="Battey J.N."/>
            <person name="Ouadi S."/>
            <person name="Bakaher N."/>
            <person name="Bovet L."/>
            <person name="Willig A."/>
            <person name="Goepfert S."/>
            <person name="Peitsch M.C."/>
            <person name="Ivanov N.V."/>
        </authorList>
    </citation>
    <scope>NUCLEOTIDE SEQUENCE [LARGE SCALE GENOMIC DNA]</scope>
</reference>
<evidence type="ECO:0000313" key="2">
    <source>
        <dbReference type="RefSeq" id="XP_075103555.1"/>
    </source>
</evidence>
<gene>
    <name evidence="2" type="primary">LOC142178123</name>
</gene>
<dbReference type="RefSeq" id="XP_075103555.1">
    <property type="nucleotide sequence ID" value="XM_075247454.1"/>
</dbReference>
<protein>
    <submittedName>
        <fullName evidence="2">Uncharacterized protein LOC142178123</fullName>
    </submittedName>
</protein>
<proteinExistence type="predicted"/>